<accession>A0ACC1L9H5</accession>
<protein>
    <submittedName>
        <fullName evidence="1">Uncharacterized protein</fullName>
    </submittedName>
</protein>
<proteinExistence type="predicted"/>
<sequence length="96" mass="10610">RLSARLPRSATGNPDSPYRIFLAALLLADKYWSDRAVKVMSLVAATGGLFRHREILAMERALLRILAFDLYVSAEHIRGFAANLGIDIDATLSKPL</sequence>
<dbReference type="Proteomes" id="UP001140087">
    <property type="component" value="Unassembled WGS sequence"/>
</dbReference>
<feature type="non-terminal residue" evidence="1">
    <location>
        <position position="1"/>
    </location>
</feature>
<keyword evidence="2" id="KW-1185">Reference proteome</keyword>
<gene>
    <name evidence="1" type="ORF">H4R21_001941</name>
</gene>
<name>A0ACC1L9H5_9FUNG</name>
<reference evidence="1" key="1">
    <citation type="submission" date="2022-07" db="EMBL/GenBank/DDBJ databases">
        <title>Phylogenomic reconstructions and comparative analyses of Kickxellomycotina fungi.</title>
        <authorList>
            <person name="Reynolds N.K."/>
            <person name="Stajich J.E."/>
            <person name="Barry K."/>
            <person name="Grigoriev I.V."/>
            <person name="Crous P."/>
            <person name="Smith M.E."/>
        </authorList>
    </citation>
    <scope>NUCLEOTIDE SEQUENCE</scope>
    <source>
        <strain evidence="1">BCRC 34780</strain>
    </source>
</reference>
<organism evidence="1 2">
    <name type="scientific">Coemansia helicoidea</name>
    <dbReference type="NCBI Taxonomy" id="1286919"/>
    <lineage>
        <taxon>Eukaryota</taxon>
        <taxon>Fungi</taxon>
        <taxon>Fungi incertae sedis</taxon>
        <taxon>Zoopagomycota</taxon>
        <taxon>Kickxellomycotina</taxon>
        <taxon>Kickxellomycetes</taxon>
        <taxon>Kickxellales</taxon>
        <taxon>Kickxellaceae</taxon>
        <taxon>Coemansia</taxon>
    </lineage>
</organism>
<dbReference type="EMBL" id="JANBUN010000450">
    <property type="protein sequence ID" value="KAJ2803667.1"/>
    <property type="molecule type" value="Genomic_DNA"/>
</dbReference>
<evidence type="ECO:0000313" key="2">
    <source>
        <dbReference type="Proteomes" id="UP001140087"/>
    </source>
</evidence>
<comment type="caution">
    <text evidence="1">The sequence shown here is derived from an EMBL/GenBank/DDBJ whole genome shotgun (WGS) entry which is preliminary data.</text>
</comment>
<evidence type="ECO:0000313" key="1">
    <source>
        <dbReference type="EMBL" id="KAJ2803667.1"/>
    </source>
</evidence>